<dbReference type="EMBL" id="GL376573">
    <property type="status" value="NOT_ANNOTATED_CDS"/>
    <property type="molecule type" value="Genomic_DNA"/>
</dbReference>
<dbReference type="Proteomes" id="UP000019132">
    <property type="component" value="Unassembled WGS sequence"/>
</dbReference>
<accession>K3WLI9</accession>
<dbReference type="SMART" id="SM00367">
    <property type="entry name" value="LRR_CC"/>
    <property type="match status" value="8"/>
</dbReference>
<evidence type="ECO:0000313" key="3">
    <source>
        <dbReference type="EnsemblProtists" id="PYU1_T005831"/>
    </source>
</evidence>
<sequence>MKRRTRSKAAAEADEDAAATGDESQSESQHTAPAAAAENDEEMREQEAASDASSRITSGEGLGPGGAHVTRERALFFATGQKASPAGRRGPAARSQPPASQPAGGDQPESWPGYFSTARDLDENRLAAQVARQEELQRKEREDAESKKIVWVPRKKPRTMVLVQENLISSLQELALQCLAKHIELLPTLEYIDAAARAQVAKAVVKLRRMKPEVLPLFIYPGVTEIDIPDCSNIDEGSFLRTLKECLEAGLSLTILRLGLCGRCIADDTIMELGDSLRSVEQLRVQGCYRLSDVGCEALVRRCAPSLQEFELSCNQRISKQSIDYFSELEHLHSLTLSECPQLDGSALVSLLTMKNLRKLALDQMERLTDEFMCELSENLPDLEEISISRCSQLTNRSVVAILENCRGLKAIDISDLHQLSDECFQPIRDHGHSLRKVSMRGCIGMTDVAIEHLAFGANKYLEVLEMSSVAEATDLSIMALKECCASNLRVLDVSFCRKISEDALGAFTDESEALTSLVLWGCTQPRRR</sequence>
<dbReference type="InterPro" id="IPR006553">
    <property type="entry name" value="Leu-rich_rpt_Cys-con_subtyp"/>
</dbReference>
<feature type="domain" description="F-box/LRR-repeat protein 15-like leucin rich repeat" evidence="2">
    <location>
        <begin position="254"/>
        <end position="458"/>
    </location>
</feature>
<dbReference type="SUPFAM" id="SSF52047">
    <property type="entry name" value="RNI-like"/>
    <property type="match status" value="1"/>
</dbReference>
<feature type="compositionally biased region" description="Polar residues" evidence="1">
    <location>
        <begin position="22"/>
        <end position="31"/>
    </location>
</feature>
<proteinExistence type="predicted"/>
<protein>
    <recommendedName>
        <fullName evidence="2">F-box/LRR-repeat protein 15-like leucin rich repeat domain-containing protein</fullName>
    </recommendedName>
</protein>
<reference evidence="3" key="3">
    <citation type="submission" date="2015-02" db="UniProtKB">
        <authorList>
            <consortium name="EnsemblProtists"/>
        </authorList>
    </citation>
    <scope>IDENTIFICATION</scope>
    <source>
        <strain evidence="3">DAOM BR144</strain>
    </source>
</reference>
<keyword evidence="4" id="KW-1185">Reference proteome</keyword>
<dbReference type="eggNOG" id="KOG1947">
    <property type="taxonomic scope" value="Eukaryota"/>
</dbReference>
<dbReference type="STRING" id="431595.K3WLI9"/>
<feature type="region of interest" description="Disordered" evidence="1">
    <location>
        <begin position="1"/>
        <end position="116"/>
    </location>
</feature>
<feature type="compositionally biased region" description="Low complexity" evidence="1">
    <location>
        <begin position="83"/>
        <end position="104"/>
    </location>
</feature>
<dbReference type="GO" id="GO:0031146">
    <property type="term" value="P:SCF-dependent proteasomal ubiquitin-dependent protein catabolic process"/>
    <property type="evidence" value="ECO:0007669"/>
    <property type="project" value="TreeGrafter"/>
</dbReference>
<organism evidence="3 4">
    <name type="scientific">Globisporangium ultimum (strain ATCC 200006 / CBS 805.95 / DAOM BR144)</name>
    <name type="common">Pythium ultimum</name>
    <dbReference type="NCBI Taxonomy" id="431595"/>
    <lineage>
        <taxon>Eukaryota</taxon>
        <taxon>Sar</taxon>
        <taxon>Stramenopiles</taxon>
        <taxon>Oomycota</taxon>
        <taxon>Peronosporomycetes</taxon>
        <taxon>Pythiales</taxon>
        <taxon>Pythiaceae</taxon>
        <taxon>Globisporangium</taxon>
    </lineage>
</organism>
<dbReference type="GO" id="GO:0019005">
    <property type="term" value="C:SCF ubiquitin ligase complex"/>
    <property type="evidence" value="ECO:0007669"/>
    <property type="project" value="TreeGrafter"/>
</dbReference>
<dbReference type="Gene3D" id="3.80.10.10">
    <property type="entry name" value="Ribonuclease Inhibitor"/>
    <property type="match status" value="1"/>
</dbReference>
<dbReference type="InParanoid" id="K3WLI9"/>
<evidence type="ECO:0000313" key="4">
    <source>
        <dbReference type="Proteomes" id="UP000019132"/>
    </source>
</evidence>
<dbReference type="InterPro" id="IPR032675">
    <property type="entry name" value="LRR_dom_sf"/>
</dbReference>
<dbReference type="AlphaFoldDB" id="K3WLI9"/>
<reference evidence="4" key="1">
    <citation type="journal article" date="2010" name="Genome Biol.">
        <title>Genome sequence of the necrotrophic plant pathogen Pythium ultimum reveals original pathogenicity mechanisms and effector repertoire.</title>
        <authorList>
            <person name="Levesque C.A."/>
            <person name="Brouwer H."/>
            <person name="Cano L."/>
            <person name="Hamilton J.P."/>
            <person name="Holt C."/>
            <person name="Huitema E."/>
            <person name="Raffaele S."/>
            <person name="Robideau G.P."/>
            <person name="Thines M."/>
            <person name="Win J."/>
            <person name="Zerillo M.M."/>
            <person name="Beakes G.W."/>
            <person name="Boore J.L."/>
            <person name="Busam D."/>
            <person name="Dumas B."/>
            <person name="Ferriera S."/>
            <person name="Fuerstenberg S.I."/>
            <person name="Gachon C.M."/>
            <person name="Gaulin E."/>
            <person name="Govers F."/>
            <person name="Grenville-Briggs L."/>
            <person name="Horner N."/>
            <person name="Hostetler J."/>
            <person name="Jiang R.H."/>
            <person name="Johnson J."/>
            <person name="Krajaejun T."/>
            <person name="Lin H."/>
            <person name="Meijer H.J."/>
            <person name="Moore B."/>
            <person name="Morris P."/>
            <person name="Phuntmart V."/>
            <person name="Puiu D."/>
            <person name="Shetty J."/>
            <person name="Stajich J.E."/>
            <person name="Tripathy S."/>
            <person name="Wawra S."/>
            <person name="van West P."/>
            <person name="Whitty B.R."/>
            <person name="Coutinho P.M."/>
            <person name="Henrissat B."/>
            <person name="Martin F."/>
            <person name="Thomas P.D."/>
            <person name="Tyler B.M."/>
            <person name="De Vries R.P."/>
            <person name="Kamoun S."/>
            <person name="Yandell M."/>
            <person name="Tisserat N."/>
            <person name="Buell C.R."/>
        </authorList>
    </citation>
    <scope>NUCLEOTIDE SEQUENCE</scope>
    <source>
        <strain evidence="4">DAOM:BR144</strain>
    </source>
</reference>
<dbReference type="InterPro" id="IPR057207">
    <property type="entry name" value="FBXL15_LRR"/>
</dbReference>
<evidence type="ECO:0000256" key="1">
    <source>
        <dbReference type="SAM" id="MobiDB-lite"/>
    </source>
</evidence>
<dbReference type="EnsemblProtists" id="PYU1_T005831">
    <property type="protein sequence ID" value="PYU1_T005831"/>
    <property type="gene ID" value="PYU1_G005819"/>
</dbReference>
<dbReference type="PANTHER" id="PTHR13318">
    <property type="entry name" value="PARTNER OF PAIRED, ISOFORM B-RELATED"/>
    <property type="match status" value="1"/>
</dbReference>
<dbReference type="Pfam" id="PF25372">
    <property type="entry name" value="DUF7885"/>
    <property type="match status" value="1"/>
</dbReference>
<dbReference type="PANTHER" id="PTHR13318:SF101">
    <property type="entry name" value="F-BOX_LRR PROTEIN"/>
    <property type="match status" value="1"/>
</dbReference>
<reference evidence="4" key="2">
    <citation type="submission" date="2010-04" db="EMBL/GenBank/DDBJ databases">
        <authorList>
            <person name="Buell R."/>
            <person name="Hamilton J."/>
            <person name="Hostetler J."/>
        </authorList>
    </citation>
    <scope>NUCLEOTIDE SEQUENCE [LARGE SCALE GENOMIC DNA]</scope>
    <source>
        <strain evidence="4">DAOM:BR144</strain>
    </source>
</reference>
<dbReference type="VEuPathDB" id="FungiDB:PYU1_G005819"/>
<name>K3WLI9_GLOUD</name>
<dbReference type="OMA" id="ACRHISR"/>
<dbReference type="HOGENOM" id="CLU_522245_0_0_1"/>
<evidence type="ECO:0000259" key="2">
    <source>
        <dbReference type="Pfam" id="PF25372"/>
    </source>
</evidence>